<evidence type="ECO:0000313" key="3">
    <source>
        <dbReference type="EMBL" id="RWR01859.1"/>
    </source>
</evidence>
<comment type="caution">
    <text evidence="3">The sequence shown here is derived from an EMBL/GenBank/DDBJ whole genome shotgun (WGS) entry which is preliminary data.</text>
</comment>
<accession>A0A443ICL2</accession>
<evidence type="ECO:0000313" key="4">
    <source>
        <dbReference type="Proteomes" id="UP000288794"/>
    </source>
</evidence>
<sequence>MFSKREARKNLDYAQDRSRELSDDVCEGVKSAASHSCAYLKENPWAGVGVGAALGFIVGVLISKK</sequence>
<dbReference type="Proteomes" id="UP000288794">
    <property type="component" value="Unassembled WGS sequence"/>
</dbReference>
<reference evidence="3 4" key="1">
    <citation type="submission" date="2014-04" db="EMBL/GenBank/DDBJ databases">
        <title>Draft genome sequence of Pantoea beijingensis strain LMG 27579, an emerging pathogen to Pleurotus eryngii with potential industrial application.</title>
        <authorList>
            <person name="Xu F."/>
            <person name="Liu Y."/>
            <person name="Wang S."/>
            <person name="Yin Y."/>
            <person name="Ma Y."/>
            <person name="Zhao S."/>
            <person name="Rong C."/>
        </authorList>
    </citation>
    <scope>NUCLEOTIDE SEQUENCE [LARGE SCALE GENOMIC DNA]</scope>
    <source>
        <strain evidence="3 4">LMG 27579</strain>
    </source>
</reference>
<dbReference type="Pfam" id="PF19029">
    <property type="entry name" value="DUF883_C"/>
    <property type="match status" value="1"/>
</dbReference>
<dbReference type="RefSeq" id="WP_128177375.1">
    <property type="nucleotide sequence ID" value="NZ_CP071409.1"/>
</dbReference>
<keyword evidence="1" id="KW-1133">Transmembrane helix</keyword>
<dbReference type="InterPro" id="IPR010279">
    <property type="entry name" value="YqjD/ElaB"/>
</dbReference>
<dbReference type="AlphaFoldDB" id="A0A443ICL2"/>
<evidence type="ECO:0000259" key="2">
    <source>
        <dbReference type="Pfam" id="PF19029"/>
    </source>
</evidence>
<keyword evidence="4" id="KW-1185">Reference proteome</keyword>
<feature type="domain" description="DUF883" evidence="2">
    <location>
        <begin position="39"/>
        <end position="65"/>
    </location>
</feature>
<dbReference type="PANTHER" id="PTHR35893">
    <property type="entry name" value="INNER MEMBRANE PROTEIN-RELATED"/>
    <property type="match status" value="1"/>
</dbReference>
<organism evidence="3 4">
    <name type="scientific">[Pantoea] beijingensis</name>
    <dbReference type="NCBI Taxonomy" id="1324864"/>
    <lineage>
        <taxon>Bacteria</taxon>
        <taxon>Pseudomonadati</taxon>
        <taxon>Pseudomonadota</taxon>
        <taxon>Gammaproteobacteria</taxon>
        <taxon>Enterobacterales</taxon>
        <taxon>Erwiniaceae</taxon>
        <taxon>Erwinia</taxon>
    </lineage>
</organism>
<keyword evidence="1" id="KW-0812">Transmembrane</keyword>
<dbReference type="InterPro" id="IPR043605">
    <property type="entry name" value="DUF883_C"/>
</dbReference>
<dbReference type="PANTHER" id="PTHR35893:SF3">
    <property type="entry name" value="INNER MEMBRANE PROTEIN"/>
    <property type="match status" value="1"/>
</dbReference>
<name>A0A443ICL2_9GAMM</name>
<dbReference type="EMBL" id="JMEE01000031">
    <property type="protein sequence ID" value="RWR01859.1"/>
    <property type="molecule type" value="Genomic_DNA"/>
</dbReference>
<evidence type="ECO:0000256" key="1">
    <source>
        <dbReference type="SAM" id="Phobius"/>
    </source>
</evidence>
<keyword evidence="1" id="KW-0472">Membrane</keyword>
<gene>
    <name evidence="3" type="ORF">ED28_09465</name>
</gene>
<dbReference type="GO" id="GO:0043022">
    <property type="term" value="F:ribosome binding"/>
    <property type="evidence" value="ECO:0007669"/>
    <property type="project" value="InterPro"/>
</dbReference>
<protein>
    <submittedName>
        <fullName evidence="3">Membrane protein</fullName>
    </submittedName>
</protein>
<proteinExistence type="predicted"/>
<feature type="transmembrane region" description="Helical" evidence="1">
    <location>
        <begin position="44"/>
        <end position="62"/>
    </location>
</feature>